<name>A0ABY5VPQ9_9ACTN</name>
<protein>
    <submittedName>
        <fullName evidence="3">Uncharacterized protein</fullName>
    </submittedName>
</protein>
<evidence type="ECO:0000256" key="2">
    <source>
        <dbReference type="SAM" id="Phobius"/>
    </source>
</evidence>
<reference evidence="3" key="2">
    <citation type="submission" date="2022-09" db="EMBL/GenBank/DDBJ databases">
        <title>Biosynthetic gene clusters of Dactylosporangioum fulvum.</title>
        <authorList>
            <person name="Caradec T."/>
        </authorList>
    </citation>
    <scope>NUCLEOTIDE SEQUENCE</scope>
    <source>
        <strain evidence="3">NRRL B-16292</strain>
    </source>
</reference>
<gene>
    <name evidence="3" type="ORF">Dfulv_31575</name>
</gene>
<evidence type="ECO:0000256" key="1">
    <source>
        <dbReference type="SAM" id="MobiDB-lite"/>
    </source>
</evidence>
<keyword evidence="4" id="KW-1185">Reference proteome</keyword>
<dbReference type="RefSeq" id="WP_259857446.1">
    <property type="nucleotide sequence ID" value="NZ_BAAAST010000001.1"/>
</dbReference>
<feature type="transmembrane region" description="Helical" evidence="2">
    <location>
        <begin position="59"/>
        <end position="80"/>
    </location>
</feature>
<proteinExistence type="predicted"/>
<evidence type="ECO:0000313" key="4">
    <source>
        <dbReference type="Proteomes" id="UP001059617"/>
    </source>
</evidence>
<keyword evidence="2" id="KW-0472">Membrane</keyword>
<dbReference type="Proteomes" id="UP001059617">
    <property type="component" value="Chromosome"/>
</dbReference>
<accession>A0ABY5VPQ9</accession>
<organism evidence="3 4">
    <name type="scientific">Dactylosporangium fulvum</name>
    <dbReference type="NCBI Taxonomy" id="53359"/>
    <lineage>
        <taxon>Bacteria</taxon>
        <taxon>Bacillati</taxon>
        <taxon>Actinomycetota</taxon>
        <taxon>Actinomycetes</taxon>
        <taxon>Micromonosporales</taxon>
        <taxon>Micromonosporaceae</taxon>
        <taxon>Dactylosporangium</taxon>
    </lineage>
</organism>
<sequence length="110" mass="11680">MSGVPPGRTPGTGPVTGSGVAEEQLRDVFDALATSVHGTPDRYPAALADWRRRERRRRIVLAILAAVIFALADIIGLWALSRADVNTHIIFNDRPGTSTEAPTSGIGPPP</sequence>
<dbReference type="EMBL" id="CP073720">
    <property type="protein sequence ID" value="UWP79688.1"/>
    <property type="molecule type" value="Genomic_DNA"/>
</dbReference>
<feature type="region of interest" description="Disordered" evidence="1">
    <location>
        <begin position="1"/>
        <end position="20"/>
    </location>
</feature>
<reference evidence="3" key="1">
    <citation type="submission" date="2021-04" db="EMBL/GenBank/DDBJ databases">
        <authorList>
            <person name="Hartkoorn R.C."/>
            <person name="Beaudoing E."/>
            <person name="Hot D."/>
        </authorList>
    </citation>
    <scope>NUCLEOTIDE SEQUENCE</scope>
    <source>
        <strain evidence="3">NRRL B-16292</strain>
    </source>
</reference>
<evidence type="ECO:0000313" key="3">
    <source>
        <dbReference type="EMBL" id="UWP79688.1"/>
    </source>
</evidence>
<keyword evidence="2" id="KW-1133">Transmembrane helix</keyword>
<keyword evidence="2" id="KW-0812">Transmembrane</keyword>